<sequence>MVLFKRLSFSQISQKLSESTLQLGVSSLSSFDFDFEESPAYVFERDMLIEKHQGTMTLYKKDGASQSFQMTREAFYPLNRNQLGRMQPAYEVLMKEGYGGSIGKIYDSHLGVENSMLELINKFHDELLLVKEMKMVDFLFTYDDETHTDMAKFMLFGVGGVEESVHTTLSNKYI</sequence>
<protein>
    <submittedName>
        <fullName evidence="1">Uncharacterized protein</fullName>
    </submittedName>
</protein>
<keyword evidence="2" id="KW-1185">Reference proteome</keyword>
<evidence type="ECO:0000313" key="1">
    <source>
        <dbReference type="EMBL" id="MDI3236431.1"/>
    </source>
</evidence>
<dbReference type="EMBL" id="JASBQV010000040">
    <property type="protein sequence ID" value="MDI3236431.1"/>
    <property type="molecule type" value="Genomic_DNA"/>
</dbReference>
<accession>A0ABT6R662</accession>
<dbReference type="RefSeq" id="WP_282357457.1">
    <property type="nucleotide sequence ID" value="NZ_JASBQV010000040.1"/>
</dbReference>
<gene>
    <name evidence="1" type="ORF">QK289_15555</name>
</gene>
<proteinExistence type="predicted"/>
<comment type="caution">
    <text evidence="1">The sequence shown here is derived from an EMBL/GenBank/DDBJ whole genome shotgun (WGS) entry which is preliminary data.</text>
</comment>
<reference evidence="1 2" key="1">
    <citation type="submission" date="2023-04" db="EMBL/GenBank/DDBJ databases">
        <title>Antarctic isolates genomes.</title>
        <authorList>
            <person name="Dimov S.G."/>
        </authorList>
    </citation>
    <scope>NUCLEOTIDE SEQUENCE [LARGE SCALE GENOMIC DNA]</scope>
    <source>
        <strain evidence="1 2">AL19</strain>
    </source>
</reference>
<dbReference type="Proteomes" id="UP001243286">
    <property type="component" value="Unassembled WGS sequence"/>
</dbReference>
<name>A0ABT6R662_9BACL</name>
<organism evidence="1 2">
    <name type="scientific">Exiguobacterium antarcticum</name>
    <dbReference type="NCBI Taxonomy" id="132920"/>
    <lineage>
        <taxon>Bacteria</taxon>
        <taxon>Bacillati</taxon>
        <taxon>Bacillota</taxon>
        <taxon>Bacilli</taxon>
        <taxon>Bacillales</taxon>
        <taxon>Bacillales Family XII. Incertae Sedis</taxon>
        <taxon>Exiguobacterium</taxon>
    </lineage>
</organism>
<evidence type="ECO:0000313" key="2">
    <source>
        <dbReference type="Proteomes" id="UP001243286"/>
    </source>
</evidence>